<dbReference type="AlphaFoldDB" id="A0A1A9FU80"/>
<evidence type="ECO:0000313" key="2">
    <source>
        <dbReference type="Proteomes" id="UP000216188"/>
    </source>
</evidence>
<proteinExistence type="predicted"/>
<reference evidence="1 2" key="1">
    <citation type="submission" date="2017-07" db="EMBL/GenBank/DDBJ databases">
        <title>Phylogenetic study on the rhizospheric bacterium Ochrobactrum sp. A44.</title>
        <authorList>
            <person name="Krzyzanowska D.M."/>
            <person name="Ossowicki A."/>
            <person name="Rajewska M."/>
            <person name="Maciag T."/>
            <person name="Kaczynski Z."/>
            <person name="Czerwicka M."/>
            <person name="Jafra S."/>
        </authorList>
    </citation>
    <scope>NUCLEOTIDE SEQUENCE [LARGE SCALE GENOMIC DNA]</scope>
    <source>
        <strain evidence="1 2">CCUG 30717</strain>
    </source>
</reference>
<accession>A0A1A9FU80</accession>
<dbReference type="RefSeq" id="WP_007881103.1">
    <property type="nucleotide sequence ID" value="NZ_CAXURC020000003.1"/>
</dbReference>
<dbReference type="OrthoDB" id="8375240at2"/>
<dbReference type="KEGG" id="ops:A8A54_22835"/>
<keyword evidence="2" id="KW-1185">Reference proteome</keyword>
<dbReference type="EMBL" id="NNRM01000039">
    <property type="protein sequence ID" value="OYR23451.1"/>
    <property type="molecule type" value="Genomic_DNA"/>
</dbReference>
<protein>
    <submittedName>
        <fullName evidence="1">Uncharacterized protein</fullName>
    </submittedName>
</protein>
<name>A0A1A9FU80_9HYPH</name>
<evidence type="ECO:0000313" key="1">
    <source>
        <dbReference type="EMBL" id="OYR23451.1"/>
    </source>
</evidence>
<gene>
    <name evidence="1" type="ORF">CEV34_3455</name>
</gene>
<sequence length="68" mass="7658">MVRPINAPTTAMGESKYRFECDFALEPAFQKLVDEAENAGWDRLQIALSVINLCEEIIYGPENQEGHS</sequence>
<comment type="caution">
    <text evidence="1">The sequence shown here is derived from an EMBL/GenBank/DDBJ whole genome shotgun (WGS) entry which is preliminary data.</text>
</comment>
<organism evidence="1 2">
    <name type="scientific">Brucella pseudogrignonensis</name>
    <dbReference type="NCBI Taxonomy" id="419475"/>
    <lineage>
        <taxon>Bacteria</taxon>
        <taxon>Pseudomonadati</taxon>
        <taxon>Pseudomonadota</taxon>
        <taxon>Alphaproteobacteria</taxon>
        <taxon>Hyphomicrobiales</taxon>
        <taxon>Brucellaceae</taxon>
        <taxon>Brucella/Ochrobactrum group</taxon>
        <taxon>Brucella</taxon>
    </lineage>
</organism>
<dbReference type="GeneID" id="93111725"/>
<dbReference type="Proteomes" id="UP000216188">
    <property type="component" value="Unassembled WGS sequence"/>
</dbReference>